<dbReference type="SUPFAM" id="SSF52540">
    <property type="entry name" value="P-loop containing nucleoside triphosphate hydrolases"/>
    <property type="match status" value="1"/>
</dbReference>
<dbReference type="Proteomes" id="UP001140091">
    <property type="component" value="Unassembled WGS sequence"/>
</dbReference>
<evidence type="ECO:0000313" key="3">
    <source>
        <dbReference type="EMBL" id="KAJ2924872.1"/>
    </source>
</evidence>
<dbReference type="OrthoDB" id="5967843at2759"/>
<organism evidence="3 4">
    <name type="scientific">Candolleomyces eurysporus</name>
    <dbReference type="NCBI Taxonomy" id="2828524"/>
    <lineage>
        <taxon>Eukaryota</taxon>
        <taxon>Fungi</taxon>
        <taxon>Dikarya</taxon>
        <taxon>Basidiomycota</taxon>
        <taxon>Agaricomycotina</taxon>
        <taxon>Agaricomycetes</taxon>
        <taxon>Agaricomycetidae</taxon>
        <taxon>Agaricales</taxon>
        <taxon>Agaricineae</taxon>
        <taxon>Psathyrellaceae</taxon>
        <taxon>Candolleomyces</taxon>
    </lineage>
</organism>
<proteinExistence type="predicted"/>
<dbReference type="InterPro" id="IPR027417">
    <property type="entry name" value="P-loop_NTPase"/>
</dbReference>
<reference evidence="3" key="1">
    <citation type="submission" date="2022-06" db="EMBL/GenBank/DDBJ databases">
        <title>Genome Sequence of Candolleomyces eurysporus.</title>
        <authorList>
            <person name="Buettner E."/>
        </authorList>
    </citation>
    <scope>NUCLEOTIDE SEQUENCE</scope>
    <source>
        <strain evidence="3">VTCC 930004</strain>
    </source>
</reference>
<sequence>MASSFNGAHHFVIENSVINIDNTVTRSAPANTTSLNELHSRIAAGAIHDSSERCDAPKCHPETRVAVQDEIYSWIVHGDQDPQPTKIKWVTGPAGSGKTSIMGSLSEKCSSEGLLGGSFFFSSSSPSFGCRSKKAFVLTLAYQLAQHHPGLKSVIAHVVEKRPEVFQKNLHAQMKLLILGPLQEAHDYALATSSKSVVIIDGVDECELEPTSMGALNESDPKVRTQMRSREDDQLEILQVLLQAASNPSFPFRILIASRPERVFRHFFEAGPFAPTLTLDENYNPDADIALFLEAKFAEIRRDYKLSASWPPPHTIPLLVKKASGQFIYAATVIRFITESRKHNPYTLLRIVLAARLTDVHSGLTPDTNLDALYTKILQSSPDPGLSVRWLWVINGGLSDPASNGLVGKIYEDIYGGLPSRPPAQFINRLLESFDGEAEHLLGDLHSLVKVPSLGDELKTPYSFHHKSLFDFLGDPNRCGSLFLAYGERSAFFWKKYFDVCRSKGFSVPGREDALHLSIYFRLALRLVDVSSMDPSDFDLPPSNIDWWVRNSVSGKHDIRVNIPRLNIRRLFNVVHNGVSAIGTTVEEDADFGVLQFWIIASRRNGRYRAGVPFSSIGSFQNTVLQVSSLRIWRFCWTVMTLFFEHSAT</sequence>
<accession>A0A9W8IY64</accession>
<keyword evidence="1" id="KW-0677">Repeat</keyword>
<protein>
    <recommendedName>
        <fullName evidence="2">Nephrocystin 3-like N-terminal domain-containing protein</fullName>
    </recommendedName>
</protein>
<feature type="domain" description="Nephrocystin 3-like N-terminal" evidence="2">
    <location>
        <begin position="80"/>
        <end position="219"/>
    </location>
</feature>
<evidence type="ECO:0000256" key="1">
    <source>
        <dbReference type="ARBA" id="ARBA00022737"/>
    </source>
</evidence>
<dbReference type="AlphaFoldDB" id="A0A9W8IY64"/>
<dbReference type="InterPro" id="IPR056884">
    <property type="entry name" value="NPHP3-like_N"/>
</dbReference>
<dbReference type="Pfam" id="PF24883">
    <property type="entry name" value="NPHP3_N"/>
    <property type="match status" value="1"/>
</dbReference>
<dbReference type="PANTHER" id="PTHR10039">
    <property type="entry name" value="AMELOGENIN"/>
    <property type="match status" value="1"/>
</dbReference>
<feature type="non-terminal residue" evidence="3">
    <location>
        <position position="1"/>
    </location>
</feature>
<gene>
    <name evidence="3" type="ORF">H1R20_g12245</name>
</gene>
<name>A0A9W8IY64_9AGAR</name>
<dbReference type="EMBL" id="JANBPK010001202">
    <property type="protein sequence ID" value="KAJ2924872.1"/>
    <property type="molecule type" value="Genomic_DNA"/>
</dbReference>
<dbReference type="PANTHER" id="PTHR10039:SF14">
    <property type="entry name" value="NACHT DOMAIN-CONTAINING PROTEIN"/>
    <property type="match status" value="1"/>
</dbReference>
<keyword evidence="4" id="KW-1185">Reference proteome</keyword>
<comment type="caution">
    <text evidence="3">The sequence shown here is derived from an EMBL/GenBank/DDBJ whole genome shotgun (WGS) entry which is preliminary data.</text>
</comment>
<evidence type="ECO:0000313" key="4">
    <source>
        <dbReference type="Proteomes" id="UP001140091"/>
    </source>
</evidence>
<evidence type="ECO:0000259" key="2">
    <source>
        <dbReference type="Pfam" id="PF24883"/>
    </source>
</evidence>